<protein>
    <submittedName>
        <fullName evidence="1">Uncharacterized protein</fullName>
    </submittedName>
</protein>
<dbReference type="Proteomes" id="UP001156670">
    <property type="component" value="Unassembled WGS sequence"/>
</dbReference>
<sequence>MNFTDLTSHLLPPTVGDVSAVQAPVGQSVSAELRAATGNQLLELDVWGRTSAAERTLSTHAVFDASPTSQLDQLVNHILAPLD</sequence>
<reference evidence="2" key="1">
    <citation type="journal article" date="2019" name="Int. J. Syst. Evol. Microbiol.">
        <title>The Global Catalogue of Microorganisms (GCM) 10K type strain sequencing project: providing services to taxonomists for standard genome sequencing and annotation.</title>
        <authorList>
            <consortium name="The Broad Institute Genomics Platform"/>
            <consortium name="The Broad Institute Genome Sequencing Center for Infectious Disease"/>
            <person name="Wu L."/>
            <person name="Ma J."/>
        </authorList>
    </citation>
    <scope>NUCLEOTIDE SEQUENCE [LARGE SCALE GENOMIC DNA]</scope>
    <source>
        <strain evidence="2">NBRC 111980</strain>
    </source>
</reference>
<keyword evidence="2" id="KW-1185">Reference proteome</keyword>
<gene>
    <name evidence="1" type="ORF">GCM10007901_45360</name>
</gene>
<name>A0ABQ5XYS9_9GAMM</name>
<proteinExistence type="predicted"/>
<organism evidence="1 2">
    <name type="scientific">Dyella acidisoli</name>
    <dbReference type="NCBI Taxonomy" id="1867834"/>
    <lineage>
        <taxon>Bacteria</taxon>
        <taxon>Pseudomonadati</taxon>
        <taxon>Pseudomonadota</taxon>
        <taxon>Gammaproteobacteria</taxon>
        <taxon>Lysobacterales</taxon>
        <taxon>Rhodanobacteraceae</taxon>
        <taxon>Dyella</taxon>
    </lineage>
</organism>
<accession>A0ABQ5XYS9</accession>
<dbReference type="EMBL" id="BSOB01000064">
    <property type="protein sequence ID" value="GLQ95580.1"/>
    <property type="molecule type" value="Genomic_DNA"/>
</dbReference>
<comment type="caution">
    <text evidence="1">The sequence shown here is derived from an EMBL/GenBank/DDBJ whole genome shotgun (WGS) entry which is preliminary data.</text>
</comment>
<evidence type="ECO:0000313" key="2">
    <source>
        <dbReference type="Proteomes" id="UP001156670"/>
    </source>
</evidence>
<evidence type="ECO:0000313" key="1">
    <source>
        <dbReference type="EMBL" id="GLQ95580.1"/>
    </source>
</evidence>